<dbReference type="RefSeq" id="WP_342826457.1">
    <property type="nucleotide sequence ID" value="NZ_CP046146.1"/>
</dbReference>
<dbReference type="PROSITE" id="PS51125">
    <property type="entry name" value="NHL"/>
    <property type="match status" value="1"/>
</dbReference>
<evidence type="ECO:0000313" key="8">
    <source>
        <dbReference type="Proteomes" id="UP001321249"/>
    </source>
</evidence>
<dbReference type="PANTHER" id="PTHR10680:SF38">
    <property type="entry name" value="BLL1368 PROTEIN"/>
    <property type="match status" value="1"/>
</dbReference>
<dbReference type="Proteomes" id="UP001219901">
    <property type="component" value="Chromosome"/>
</dbReference>
<sequence>MRVSAGDLEFDWIGDWARLPAMESVSRGWAHHGMAFSNEGQIVTFHPTESLVVILTPEGELVRSFEIPVIEAHGLTLSTLGPGLPQSIWIADNGRKRHPDHEYEYLPDPLQGKVVRVSMAGQVEMELFEPAVPGLQGDLFSPTSVIAFDEHLGGNGDIWVADGYGKSLVHRFNSNGEYLRSIDGTRGAGRFDCPHSLWIDTRSGTPELLVADRANGRVQVFDMEGDYIRTIGSSYFDRPTVFANYDENLLVGELNARITVVGPNDELVGYICDNTPVSEEPAWPNEPDAAGIPQRTSRLVEGLFNSPHGITSDDAGNIYVTEWLIGGRYTKLSLQG</sequence>
<proteinExistence type="predicted"/>
<dbReference type="InterPro" id="IPR001258">
    <property type="entry name" value="NHL_repeat"/>
</dbReference>
<evidence type="ECO:0000313" key="6">
    <source>
        <dbReference type="EMBL" id="WFG39864.1"/>
    </source>
</evidence>
<evidence type="ECO:0000313" key="5">
    <source>
        <dbReference type="EMBL" id="MDG0867775.1"/>
    </source>
</evidence>
<evidence type="ECO:0000256" key="1">
    <source>
        <dbReference type="ARBA" id="ARBA00022729"/>
    </source>
</evidence>
<evidence type="ECO:0000256" key="3">
    <source>
        <dbReference type="ARBA" id="ARBA00023180"/>
    </source>
</evidence>
<evidence type="ECO:0008006" key="9">
    <source>
        <dbReference type="Google" id="ProtNLM"/>
    </source>
</evidence>
<reference evidence="6" key="2">
    <citation type="journal article" date="2023" name="Nat. Commun.">
        <title>Cultivation of marine bacteria of the SAR202 clade.</title>
        <authorList>
            <person name="Lim Y."/>
            <person name="Seo J.H."/>
            <person name="Giovannoni S.J."/>
            <person name="Kang I."/>
            <person name="Cho J.C."/>
        </authorList>
    </citation>
    <scope>NUCLEOTIDE SEQUENCE</scope>
    <source>
        <strain evidence="6">JH1073</strain>
    </source>
</reference>
<reference evidence="7" key="3">
    <citation type="submission" date="2023-06" db="EMBL/GenBank/DDBJ databases">
        <title>Pangenomics reveal diversification of enzyme families and niche specialization in globally abundant SAR202 bacteria.</title>
        <authorList>
            <person name="Saw J.H.W."/>
        </authorList>
    </citation>
    <scope>NUCLEOTIDE SEQUENCE [LARGE SCALE GENOMIC DNA]</scope>
    <source>
        <strain evidence="7">JH1073</strain>
    </source>
</reference>
<keyword evidence="2" id="KW-0677">Repeat</keyword>
<name>A0AAJ5ZES0_9CHLR</name>
<dbReference type="SUPFAM" id="SSF101898">
    <property type="entry name" value="NHL repeat"/>
    <property type="match status" value="1"/>
</dbReference>
<keyword evidence="1" id="KW-0732">Signal</keyword>
<dbReference type="EMBL" id="CP046147">
    <property type="protein sequence ID" value="WFG39864.1"/>
    <property type="molecule type" value="Genomic_DNA"/>
</dbReference>
<dbReference type="EMBL" id="WMBE01000003">
    <property type="protein sequence ID" value="MDG0867775.1"/>
    <property type="molecule type" value="Genomic_DNA"/>
</dbReference>
<keyword evidence="7" id="KW-1185">Reference proteome</keyword>
<feature type="repeat" description="NHL" evidence="4">
    <location>
        <begin position="184"/>
        <end position="224"/>
    </location>
</feature>
<dbReference type="Proteomes" id="UP001321249">
    <property type="component" value="Unassembled WGS sequence"/>
</dbReference>
<evidence type="ECO:0000313" key="7">
    <source>
        <dbReference type="Proteomes" id="UP001219901"/>
    </source>
</evidence>
<evidence type="ECO:0000256" key="4">
    <source>
        <dbReference type="PROSITE-ProRule" id="PRU00504"/>
    </source>
</evidence>
<dbReference type="Gene3D" id="2.120.10.30">
    <property type="entry name" value="TolB, C-terminal domain"/>
    <property type="match status" value="1"/>
</dbReference>
<gene>
    <name evidence="5" type="ORF">GKO46_11920</name>
    <name evidence="6" type="ORF">GKO48_09615</name>
</gene>
<organism evidence="6 7">
    <name type="scientific">Candidatus Lucifugimonas marina</name>
    <dbReference type="NCBI Taxonomy" id="3038979"/>
    <lineage>
        <taxon>Bacteria</taxon>
        <taxon>Bacillati</taxon>
        <taxon>Chloroflexota</taxon>
        <taxon>Dehalococcoidia</taxon>
        <taxon>SAR202 cluster</taxon>
        <taxon>Candidatus Lucifugimonadales</taxon>
        <taxon>Candidatus Lucifugimonadaceae</taxon>
        <taxon>Candidatus Lucifugimonas</taxon>
    </lineage>
</organism>
<accession>A0AAJ5ZES0</accession>
<protein>
    <recommendedName>
        <fullName evidence="9">6-bladed beta-propeller</fullName>
    </recommendedName>
</protein>
<evidence type="ECO:0000256" key="2">
    <source>
        <dbReference type="ARBA" id="ARBA00022737"/>
    </source>
</evidence>
<dbReference type="PANTHER" id="PTHR10680">
    <property type="entry name" value="PEPTIDYL-GLYCINE ALPHA-AMIDATING MONOOXYGENASE"/>
    <property type="match status" value="1"/>
</dbReference>
<reference evidence="7 8" key="1">
    <citation type="submission" date="2019-11" db="EMBL/GenBank/DDBJ databases">
        <authorList>
            <person name="Cho J.-C."/>
        </authorList>
    </citation>
    <scope>NUCLEOTIDE SEQUENCE [LARGE SCALE GENOMIC DNA]</scope>
    <source>
        <strain evidence="6 7">JH1073</strain>
        <strain evidence="5 8">JH702</strain>
    </source>
</reference>
<dbReference type="AlphaFoldDB" id="A0AAJ5ZES0"/>
<keyword evidence="3" id="KW-0325">Glycoprotein</keyword>
<dbReference type="InterPro" id="IPR011042">
    <property type="entry name" value="6-blade_b-propeller_TolB-like"/>
</dbReference>